<accession>A0A5B8LRL6</accession>
<evidence type="ECO:0000313" key="1">
    <source>
        <dbReference type="EMBL" id="QDZ10519.1"/>
    </source>
</evidence>
<dbReference type="AlphaFoldDB" id="A0A5B8LRL6"/>
<dbReference type="InterPro" id="IPR044000">
    <property type="entry name" value="Phage_tube_2"/>
</dbReference>
<organism evidence="1 2">
    <name type="scientific">Devosia ginsengisoli</name>
    <dbReference type="NCBI Taxonomy" id="400770"/>
    <lineage>
        <taxon>Bacteria</taxon>
        <taxon>Pseudomonadati</taxon>
        <taxon>Pseudomonadota</taxon>
        <taxon>Alphaproteobacteria</taxon>
        <taxon>Hyphomicrobiales</taxon>
        <taxon>Devosiaceae</taxon>
        <taxon>Devosia</taxon>
    </lineage>
</organism>
<evidence type="ECO:0000313" key="2">
    <source>
        <dbReference type="Proteomes" id="UP000315364"/>
    </source>
</evidence>
<protein>
    <recommendedName>
        <fullName evidence="3">Major tail protein</fullName>
    </recommendedName>
</protein>
<proteinExistence type="predicted"/>
<dbReference type="Proteomes" id="UP000315364">
    <property type="component" value="Chromosome"/>
</dbReference>
<dbReference type="OrthoDB" id="8187619at2"/>
<reference evidence="1 2" key="1">
    <citation type="submission" date="2019-07" db="EMBL/GenBank/DDBJ databases">
        <title>Full genome sequence of Devosia sp. Gsoil 520.</title>
        <authorList>
            <person name="Im W.-T."/>
        </authorList>
    </citation>
    <scope>NUCLEOTIDE SEQUENCE [LARGE SCALE GENOMIC DNA]</scope>
    <source>
        <strain evidence="1 2">Gsoil 520</strain>
    </source>
</reference>
<sequence length="394" mass="41778">MYQSGRNVLVSRKREVSFGVLPGATDAKVCRINSGGLNLAKEPINSNELRSDGMSTRGRHGSRSVTGSYPVDLSVGTFDDMIEAVFRSTFSAALELDETDFTSITTTANTIVLASGSPIALGLRIGDIIRLTGHATAANNSRNLRITDLDATTITVAETLIADAVADTAASISRPKSLVQGVTPYSYTFEEYEADIDGTEIFTGCRIGSMQLQLQPNGMTMLTFGIVGQDMDALEGAEAPYFTDPTKTTSIGLTAVEAKIMLGGVDVLDVSSIDLTLQLNASGTPVVGSVLTPEVFTNSAQITLSVTALKKDIARVQQYLDEDELSLHLVFEENESGAADFCAFYLPNITLASATKSELGQDNGRTVTFTCLVGVDERGGAYPNTMIGFQTSAA</sequence>
<dbReference type="EMBL" id="CP042304">
    <property type="protein sequence ID" value="QDZ10519.1"/>
    <property type="molecule type" value="Genomic_DNA"/>
</dbReference>
<keyword evidence="2" id="KW-1185">Reference proteome</keyword>
<dbReference type="Pfam" id="PF18906">
    <property type="entry name" value="Phage_tube_2"/>
    <property type="match status" value="1"/>
</dbReference>
<gene>
    <name evidence="1" type="ORF">FPZ08_07005</name>
</gene>
<name>A0A5B8LRL6_9HYPH</name>
<evidence type="ECO:0008006" key="3">
    <source>
        <dbReference type="Google" id="ProtNLM"/>
    </source>
</evidence>
<dbReference type="KEGG" id="dea:FPZ08_07005"/>
<dbReference type="RefSeq" id="WP_146289306.1">
    <property type="nucleotide sequence ID" value="NZ_CP042304.1"/>
</dbReference>